<keyword evidence="3" id="KW-1185">Reference proteome</keyword>
<proteinExistence type="predicted"/>
<sequence>MRVVQLQGRAVGLHAKDPSTPSRAPIRRPNPRRASQQQPAGRRLAEDAPSCSDKPSHCHSLSTLPFALFALVVCNPNACPLSLAVTACPPAAAPHCCKTTAAAAVCCERALTLFSYHRCFTIAVVVLDARIVKAAPVKRRGRGRRPCARYRPGDSSSGWRSRPAQERSDANTAATVLPFRPTDNRKSSQYRQIGSAHQHSRFGYHSSRRPILSFRPSSVQSDGIRLCQVNPDGCSRELLACGFFSFPIASSTTVVKPIPPACVRLPMAV</sequence>
<dbReference type="AlphaFoldDB" id="A0A6A6TSU3"/>
<feature type="region of interest" description="Disordered" evidence="1">
    <location>
        <begin position="143"/>
        <end position="189"/>
    </location>
</feature>
<organism evidence="2 3">
    <name type="scientific">Lophiostoma macrostomum CBS 122681</name>
    <dbReference type="NCBI Taxonomy" id="1314788"/>
    <lineage>
        <taxon>Eukaryota</taxon>
        <taxon>Fungi</taxon>
        <taxon>Dikarya</taxon>
        <taxon>Ascomycota</taxon>
        <taxon>Pezizomycotina</taxon>
        <taxon>Dothideomycetes</taxon>
        <taxon>Pleosporomycetidae</taxon>
        <taxon>Pleosporales</taxon>
        <taxon>Lophiostomataceae</taxon>
        <taxon>Lophiostoma</taxon>
    </lineage>
</organism>
<name>A0A6A6TSU3_9PLEO</name>
<evidence type="ECO:0000313" key="2">
    <source>
        <dbReference type="EMBL" id="KAF2662870.1"/>
    </source>
</evidence>
<protein>
    <submittedName>
        <fullName evidence="2">Uncharacterized protein</fullName>
    </submittedName>
</protein>
<dbReference type="EMBL" id="MU004288">
    <property type="protein sequence ID" value="KAF2662870.1"/>
    <property type="molecule type" value="Genomic_DNA"/>
</dbReference>
<evidence type="ECO:0000256" key="1">
    <source>
        <dbReference type="SAM" id="MobiDB-lite"/>
    </source>
</evidence>
<feature type="region of interest" description="Disordered" evidence="1">
    <location>
        <begin position="11"/>
        <end position="48"/>
    </location>
</feature>
<gene>
    <name evidence="2" type="ORF">K491DRAFT_672713</name>
</gene>
<accession>A0A6A6TSU3</accession>
<evidence type="ECO:0000313" key="3">
    <source>
        <dbReference type="Proteomes" id="UP000799324"/>
    </source>
</evidence>
<reference evidence="2" key="1">
    <citation type="journal article" date="2020" name="Stud. Mycol.">
        <title>101 Dothideomycetes genomes: a test case for predicting lifestyles and emergence of pathogens.</title>
        <authorList>
            <person name="Haridas S."/>
            <person name="Albert R."/>
            <person name="Binder M."/>
            <person name="Bloem J."/>
            <person name="Labutti K."/>
            <person name="Salamov A."/>
            <person name="Andreopoulos B."/>
            <person name="Baker S."/>
            <person name="Barry K."/>
            <person name="Bills G."/>
            <person name="Bluhm B."/>
            <person name="Cannon C."/>
            <person name="Castanera R."/>
            <person name="Culley D."/>
            <person name="Daum C."/>
            <person name="Ezra D."/>
            <person name="Gonzalez J."/>
            <person name="Henrissat B."/>
            <person name="Kuo A."/>
            <person name="Liang C."/>
            <person name="Lipzen A."/>
            <person name="Lutzoni F."/>
            <person name="Magnuson J."/>
            <person name="Mondo S."/>
            <person name="Nolan M."/>
            <person name="Ohm R."/>
            <person name="Pangilinan J."/>
            <person name="Park H.-J."/>
            <person name="Ramirez L."/>
            <person name="Alfaro M."/>
            <person name="Sun H."/>
            <person name="Tritt A."/>
            <person name="Yoshinaga Y."/>
            <person name="Zwiers L.-H."/>
            <person name="Turgeon B."/>
            <person name="Goodwin S."/>
            <person name="Spatafora J."/>
            <person name="Crous P."/>
            <person name="Grigoriev I."/>
        </authorList>
    </citation>
    <scope>NUCLEOTIDE SEQUENCE</scope>
    <source>
        <strain evidence="2">CBS 122681</strain>
    </source>
</reference>
<dbReference type="Proteomes" id="UP000799324">
    <property type="component" value="Unassembled WGS sequence"/>
</dbReference>